<name>X0TZP0_9ZZZZ</name>
<proteinExistence type="predicted"/>
<keyword evidence="1" id="KW-0808">Transferase</keyword>
<gene>
    <name evidence="2" type="ORF">S01H1_20208</name>
</gene>
<dbReference type="PANTHER" id="PTHR46401:SF2">
    <property type="entry name" value="GLYCOSYLTRANSFERASE WBBK-RELATED"/>
    <property type="match status" value="1"/>
</dbReference>
<dbReference type="AlphaFoldDB" id="X0TZP0"/>
<evidence type="ECO:0000313" key="2">
    <source>
        <dbReference type="EMBL" id="GAF99028.1"/>
    </source>
</evidence>
<sequence length="91" mass="10049">STEGMSNAMLEAMASGLPIITTRCEGVDELIADNGLVVEDANAEEIAKAVKALADDRQLYKQMSLAARRQAEQFTWGRVAEKYLALYERLK</sequence>
<dbReference type="GO" id="GO:0016757">
    <property type="term" value="F:glycosyltransferase activity"/>
    <property type="evidence" value="ECO:0007669"/>
    <property type="project" value="TreeGrafter"/>
</dbReference>
<dbReference type="Gene3D" id="3.40.50.2000">
    <property type="entry name" value="Glycogen Phosphorylase B"/>
    <property type="match status" value="2"/>
</dbReference>
<comment type="caution">
    <text evidence="2">The sequence shown here is derived from an EMBL/GenBank/DDBJ whole genome shotgun (WGS) entry which is preliminary data.</text>
</comment>
<dbReference type="SUPFAM" id="SSF53756">
    <property type="entry name" value="UDP-Glycosyltransferase/glycogen phosphorylase"/>
    <property type="match status" value="1"/>
</dbReference>
<accession>X0TZP0</accession>
<organism evidence="2">
    <name type="scientific">marine sediment metagenome</name>
    <dbReference type="NCBI Taxonomy" id="412755"/>
    <lineage>
        <taxon>unclassified sequences</taxon>
        <taxon>metagenomes</taxon>
        <taxon>ecological metagenomes</taxon>
    </lineage>
</organism>
<feature type="non-terminal residue" evidence="2">
    <location>
        <position position="1"/>
    </location>
</feature>
<dbReference type="EMBL" id="BARS01011023">
    <property type="protein sequence ID" value="GAF99028.1"/>
    <property type="molecule type" value="Genomic_DNA"/>
</dbReference>
<dbReference type="PANTHER" id="PTHR46401">
    <property type="entry name" value="GLYCOSYLTRANSFERASE WBBK-RELATED"/>
    <property type="match status" value="1"/>
</dbReference>
<protein>
    <recommendedName>
        <fullName evidence="3">Glycosyl transferase family 1 domain-containing protein</fullName>
    </recommendedName>
</protein>
<dbReference type="CDD" id="cd03801">
    <property type="entry name" value="GT4_PimA-like"/>
    <property type="match status" value="1"/>
</dbReference>
<evidence type="ECO:0008006" key="3">
    <source>
        <dbReference type="Google" id="ProtNLM"/>
    </source>
</evidence>
<reference evidence="2" key="1">
    <citation type="journal article" date="2014" name="Front. Microbiol.">
        <title>High frequency of phylogenetically diverse reductive dehalogenase-homologous genes in deep subseafloor sedimentary metagenomes.</title>
        <authorList>
            <person name="Kawai M."/>
            <person name="Futagami T."/>
            <person name="Toyoda A."/>
            <person name="Takaki Y."/>
            <person name="Nishi S."/>
            <person name="Hori S."/>
            <person name="Arai W."/>
            <person name="Tsubouchi T."/>
            <person name="Morono Y."/>
            <person name="Uchiyama I."/>
            <person name="Ito T."/>
            <person name="Fujiyama A."/>
            <person name="Inagaki F."/>
            <person name="Takami H."/>
        </authorList>
    </citation>
    <scope>NUCLEOTIDE SEQUENCE</scope>
    <source>
        <strain evidence="2">Expedition CK06-06</strain>
    </source>
</reference>
<evidence type="ECO:0000256" key="1">
    <source>
        <dbReference type="ARBA" id="ARBA00022679"/>
    </source>
</evidence>
<dbReference type="GO" id="GO:0009103">
    <property type="term" value="P:lipopolysaccharide biosynthetic process"/>
    <property type="evidence" value="ECO:0007669"/>
    <property type="project" value="TreeGrafter"/>
</dbReference>
<dbReference type="Pfam" id="PF13692">
    <property type="entry name" value="Glyco_trans_1_4"/>
    <property type="match status" value="1"/>
</dbReference>